<proteinExistence type="predicted"/>
<organism evidence="2 3">
    <name type="scientific">Fukomys damarensis</name>
    <name type="common">Damaraland mole rat</name>
    <name type="synonym">Cryptomys damarensis</name>
    <dbReference type="NCBI Taxonomy" id="885580"/>
    <lineage>
        <taxon>Eukaryota</taxon>
        <taxon>Metazoa</taxon>
        <taxon>Chordata</taxon>
        <taxon>Craniata</taxon>
        <taxon>Vertebrata</taxon>
        <taxon>Euteleostomi</taxon>
        <taxon>Mammalia</taxon>
        <taxon>Eutheria</taxon>
        <taxon>Euarchontoglires</taxon>
        <taxon>Glires</taxon>
        <taxon>Rodentia</taxon>
        <taxon>Hystricomorpha</taxon>
        <taxon>Bathyergidae</taxon>
        <taxon>Fukomys</taxon>
    </lineage>
</organism>
<name>A0A091EA89_FUKDA</name>
<sequence length="266" mass="28567">MKRAGDPSLHGGGGALHSPPESLERGGPGHPGFLQARPVASLHRVGGAVHGAAVQPQPQLWKRAEAGLSFRLEATRGSRLARGGSGRDRDRKKRQGSPSRCSGRDALLCCCPSDQDWGARRRASPIVGPSFLPFFFLSLGRRRREQELLAVKAAEAATETVAASSVQGTRMKSDLRAAEKLDSSDWRAPPLTFQNHSSQSGVRPVLRILPLPAPAPPTPTFLTAQSCLFTCACLNPLGEMEFGDSVWFSEPVDNELYAQRGGMRPG</sequence>
<feature type="region of interest" description="Disordered" evidence="1">
    <location>
        <begin position="76"/>
        <end position="102"/>
    </location>
</feature>
<reference evidence="2 3" key="1">
    <citation type="submission" date="2013-11" db="EMBL/GenBank/DDBJ databases">
        <title>The Damaraland mole rat (Fukomys damarensis) genome and evolution of African mole rats.</title>
        <authorList>
            <person name="Gladyshev V.N."/>
            <person name="Fang X."/>
        </authorList>
    </citation>
    <scope>NUCLEOTIDE SEQUENCE [LARGE SCALE GENOMIC DNA]</scope>
    <source>
        <tissue evidence="2">Liver</tissue>
    </source>
</reference>
<dbReference type="EMBL" id="KN122211">
    <property type="protein sequence ID" value="KFO32146.1"/>
    <property type="molecule type" value="Genomic_DNA"/>
</dbReference>
<protein>
    <submittedName>
        <fullName evidence="2">Uncharacterized protein</fullName>
    </submittedName>
</protein>
<evidence type="ECO:0000256" key="1">
    <source>
        <dbReference type="SAM" id="MobiDB-lite"/>
    </source>
</evidence>
<dbReference type="AlphaFoldDB" id="A0A091EA89"/>
<evidence type="ECO:0000313" key="2">
    <source>
        <dbReference type="EMBL" id="KFO32146.1"/>
    </source>
</evidence>
<dbReference type="Proteomes" id="UP000028990">
    <property type="component" value="Unassembled WGS sequence"/>
</dbReference>
<keyword evidence="3" id="KW-1185">Reference proteome</keyword>
<feature type="region of interest" description="Disordered" evidence="1">
    <location>
        <begin position="1"/>
        <end position="39"/>
    </location>
</feature>
<evidence type="ECO:0000313" key="3">
    <source>
        <dbReference type="Proteomes" id="UP000028990"/>
    </source>
</evidence>
<accession>A0A091EA89</accession>
<gene>
    <name evidence="2" type="ORF">H920_06482</name>
</gene>